<dbReference type="InterPro" id="IPR001509">
    <property type="entry name" value="Epimerase_deHydtase"/>
</dbReference>
<sequence length="335" mass="36505">MVNFRRWLITGGCGFIGRTLIHQLQNSGAAQSIRVLDNLSGGTADDLGAITKFTINDEESSTWRDGVELFIGDILDKSSVERSVKGADVVVHLAANTGVQPSIKNPRFDLDTNVVGTFNLLEASREAKVRKFIFASSGAPIGNSPPPFTETSPCKPISPYGASKLAGEAYCSAYQGSFGLETYALRFSNVYGPHSGKKGSVVAKFLSQIFNGECWQVNGSGTQTRDFIFSEDLVDAIIQAATYAQEGGLYQVATSEETTINSLIELLSKILEDNNIAVPKVVYGEHLPGDVPRNYADIRKSRLGLQWEPRTPLEVGLRKTVDWFVENNANDRVCQ</sequence>
<organism evidence="4 5">
    <name type="scientific">Parahaliea aestuarii</name>
    <dbReference type="NCBI Taxonomy" id="1852021"/>
    <lineage>
        <taxon>Bacteria</taxon>
        <taxon>Pseudomonadati</taxon>
        <taxon>Pseudomonadota</taxon>
        <taxon>Gammaproteobacteria</taxon>
        <taxon>Cellvibrionales</taxon>
        <taxon>Halieaceae</taxon>
        <taxon>Parahaliea</taxon>
    </lineage>
</organism>
<name>A0A5C8ZLS0_9GAMM</name>
<dbReference type="Gene3D" id="3.40.50.720">
    <property type="entry name" value="NAD(P)-binding Rossmann-like Domain"/>
    <property type="match status" value="1"/>
</dbReference>
<comment type="pathway">
    <text evidence="1">Bacterial outer membrane biogenesis; LPS O-antigen biosynthesis.</text>
</comment>
<dbReference type="AlphaFoldDB" id="A0A5C8ZLS0"/>
<dbReference type="Pfam" id="PF01370">
    <property type="entry name" value="Epimerase"/>
    <property type="match status" value="1"/>
</dbReference>
<reference evidence="4 5" key="1">
    <citation type="submission" date="2019-08" db="EMBL/GenBank/DDBJ databases">
        <title>Parahaliea maris sp. nov., isolated from the surface seawater.</title>
        <authorList>
            <person name="Liu Y."/>
        </authorList>
    </citation>
    <scope>NUCLEOTIDE SEQUENCE [LARGE SCALE GENOMIC DNA]</scope>
    <source>
        <strain evidence="4 5">S2-26</strain>
    </source>
</reference>
<dbReference type="InterPro" id="IPR036291">
    <property type="entry name" value="NAD(P)-bd_dom_sf"/>
</dbReference>
<evidence type="ECO:0000256" key="2">
    <source>
        <dbReference type="ARBA" id="ARBA00007637"/>
    </source>
</evidence>
<evidence type="ECO:0000256" key="1">
    <source>
        <dbReference type="ARBA" id="ARBA00005125"/>
    </source>
</evidence>
<evidence type="ECO:0000313" key="4">
    <source>
        <dbReference type="EMBL" id="TXS89423.1"/>
    </source>
</evidence>
<keyword evidence="5" id="KW-1185">Reference proteome</keyword>
<proteinExistence type="inferred from homology"/>
<comment type="caution">
    <text evidence="4">The sequence shown here is derived from an EMBL/GenBank/DDBJ whole genome shotgun (WGS) entry which is preliminary data.</text>
</comment>
<evidence type="ECO:0000313" key="5">
    <source>
        <dbReference type="Proteomes" id="UP000321933"/>
    </source>
</evidence>
<gene>
    <name evidence="4" type="ORF">FVW59_18075</name>
</gene>
<protein>
    <submittedName>
        <fullName evidence="4">NAD-dependent epimerase/dehydratase family protein</fullName>
    </submittedName>
</protein>
<dbReference type="OrthoDB" id="9803010at2"/>
<dbReference type="PANTHER" id="PTHR43000">
    <property type="entry name" value="DTDP-D-GLUCOSE 4,6-DEHYDRATASE-RELATED"/>
    <property type="match status" value="1"/>
</dbReference>
<dbReference type="EMBL" id="VRYZ01000009">
    <property type="protein sequence ID" value="TXS89423.1"/>
    <property type="molecule type" value="Genomic_DNA"/>
</dbReference>
<feature type="domain" description="NAD-dependent epimerase/dehydratase" evidence="3">
    <location>
        <begin position="7"/>
        <end position="252"/>
    </location>
</feature>
<comment type="similarity">
    <text evidence="2">Belongs to the NAD(P)-dependent epimerase/dehydratase family.</text>
</comment>
<evidence type="ECO:0000259" key="3">
    <source>
        <dbReference type="Pfam" id="PF01370"/>
    </source>
</evidence>
<accession>A0A5C8ZLS0</accession>
<dbReference type="Gene3D" id="3.90.25.10">
    <property type="entry name" value="UDP-galactose 4-epimerase, domain 1"/>
    <property type="match status" value="1"/>
</dbReference>
<dbReference type="SUPFAM" id="SSF51735">
    <property type="entry name" value="NAD(P)-binding Rossmann-fold domains"/>
    <property type="match status" value="1"/>
</dbReference>
<dbReference type="Proteomes" id="UP000321933">
    <property type="component" value="Unassembled WGS sequence"/>
</dbReference>